<dbReference type="Pfam" id="PF10342">
    <property type="entry name" value="Kre9_KNH"/>
    <property type="match status" value="1"/>
</dbReference>
<organism evidence="4 5">
    <name type="scientific">Mucor flavus</name>
    <dbReference type="NCBI Taxonomy" id="439312"/>
    <lineage>
        <taxon>Eukaryota</taxon>
        <taxon>Fungi</taxon>
        <taxon>Fungi incertae sedis</taxon>
        <taxon>Mucoromycota</taxon>
        <taxon>Mucoromycotina</taxon>
        <taxon>Mucoromycetes</taxon>
        <taxon>Mucorales</taxon>
        <taxon>Mucorineae</taxon>
        <taxon>Mucoraceae</taxon>
        <taxon>Mucor</taxon>
    </lineage>
</organism>
<feature type="signal peptide" evidence="2">
    <location>
        <begin position="1"/>
        <end position="18"/>
    </location>
</feature>
<dbReference type="EMBL" id="BAABUK010000017">
    <property type="protein sequence ID" value="GAA5813520.1"/>
    <property type="molecule type" value="Genomic_DNA"/>
</dbReference>
<evidence type="ECO:0000259" key="3">
    <source>
        <dbReference type="Pfam" id="PF10342"/>
    </source>
</evidence>
<keyword evidence="1 2" id="KW-0732">Signal</keyword>
<accession>A0ABP9Z333</accession>
<evidence type="ECO:0000313" key="5">
    <source>
        <dbReference type="Proteomes" id="UP001473302"/>
    </source>
</evidence>
<reference evidence="4 5" key="1">
    <citation type="submission" date="2024-04" db="EMBL/GenBank/DDBJ databases">
        <title>genome sequences of Mucor flavus KT1a and Helicostylum pulchrum KT1b strains isolated from the surface of a dry-aged beef.</title>
        <authorList>
            <person name="Toyotome T."/>
            <person name="Hosono M."/>
            <person name="Torimaru M."/>
            <person name="Fukuda K."/>
            <person name="Mikami N."/>
        </authorList>
    </citation>
    <scope>NUCLEOTIDE SEQUENCE [LARGE SCALE GENOMIC DNA]</scope>
    <source>
        <strain evidence="4 5">KT1a</strain>
    </source>
</reference>
<dbReference type="InterPro" id="IPR018466">
    <property type="entry name" value="Kre9/Knh1-like_N"/>
</dbReference>
<sequence>MKTTSLFFAIASVTSVFAAAVPGATDMSSTALSNTGRQANTASEQSFANNHAVPANVIQGTSPLTSPQQQQQEEPVDTGFTPFYVQSPEEGTTYVTGQVAKIEWINGSEGPFLIRVLTGKVPKSMQATNVTLRGEGTKGYYDWTVPAYLHDGLYEFQFSYKINGKAQDTFSPVFRIETPKTF</sequence>
<comment type="caution">
    <text evidence="4">The sequence shown here is derived from an EMBL/GenBank/DDBJ whole genome shotgun (WGS) entry which is preliminary data.</text>
</comment>
<feature type="chain" id="PRO_5046852191" description="Yeast cell wall synthesis Kre9/Knh1-like N-terminal domain-containing protein" evidence="2">
    <location>
        <begin position="19"/>
        <end position="182"/>
    </location>
</feature>
<proteinExistence type="predicted"/>
<gene>
    <name evidence="4" type="ORF">MFLAVUS_006998</name>
</gene>
<dbReference type="Proteomes" id="UP001473302">
    <property type="component" value="Unassembled WGS sequence"/>
</dbReference>
<evidence type="ECO:0000256" key="1">
    <source>
        <dbReference type="ARBA" id="ARBA00022729"/>
    </source>
</evidence>
<evidence type="ECO:0000313" key="4">
    <source>
        <dbReference type="EMBL" id="GAA5813520.1"/>
    </source>
</evidence>
<evidence type="ECO:0000256" key="2">
    <source>
        <dbReference type="SAM" id="SignalP"/>
    </source>
</evidence>
<protein>
    <recommendedName>
        <fullName evidence="3">Yeast cell wall synthesis Kre9/Knh1-like N-terminal domain-containing protein</fullName>
    </recommendedName>
</protein>
<feature type="domain" description="Yeast cell wall synthesis Kre9/Knh1-like N-terminal" evidence="3">
    <location>
        <begin position="87"/>
        <end position="176"/>
    </location>
</feature>
<keyword evidence="5" id="KW-1185">Reference proteome</keyword>
<name>A0ABP9Z333_9FUNG</name>